<dbReference type="EMBL" id="JAPUUL010000013">
    <property type="protein sequence ID" value="KAJ8133446.1"/>
    <property type="molecule type" value="Genomic_DNA"/>
</dbReference>
<name>A0ACC2K0Y4_9PEZI</name>
<proteinExistence type="predicted"/>
<keyword evidence="2" id="KW-1185">Reference proteome</keyword>
<evidence type="ECO:0000313" key="1">
    <source>
        <dbReference type="EMBL" id="KAJ8133446.1"/>
    </source>
</evidence>
<dbReference type="Proteomes" id="UP001153332">
    <property type="component" value="Unassembled WGS sequence"/>
</dbReference>
<gene>
    <name evidence="1" type="ORF">O1611_g179</name>
</gene>
<organism evidence="1 2">
    <name type="scientific">Lasiodiplodia mahajangana</name>
    <dbReference type="NCBI Taxonomy" id="1108764"/>
    <lineage>
        <taxon>Eukaryota</taxon>
        <taxon>Fungi</taxon>
        <taxon>Dikarya</taxon>
        <taxon>Ascomycota</taxon>
        <taxon>Pezizomycotina</taxon>
        <taxon>Dothideomycetes</taxon>
        <taxon>Dothideomycetes incertae sedis</taxon>
        <taxon>Botryosphaeriales</taxon>
        <taxon>Botryosphaeriaceae</taxon>
        <taxon>Lasiodiplodia</taxon>
    </lineage>
</organism>
<reference evidence="1" key="1">
    <citation type="submission" date="2022-12" db="EMBL/GenBank/DDBJ databases">
        <title>Genome Sequence of Lasiodiplodia mahajangana.</title>
        <authorList>
            <person name="Buettner E."/>
        </authorList>
    </citation>
    <scope>NUCLEOTIDE SEQUENCE</scope>
    <source>
        <strain evidence="1">VT137</strain>
    </source>
</reference>
<evidence type="ECO:0000313" key="2">
    <source>
        <dbReference type="Proteomes" id="UP001153332"/>
    </source>
</evidence>
<comment type="caution">
    <text evidence="1">The sequence shown here is derived from an EMBL/GenBank/DDBJ whole genome shotgun (WGS) entry which is preliminary data.</text>
</comment>
<protein>
    <submittedName>
        <fullName evidence="1">Uncharacterized protein</fullName>
    </submittedName>
</protein>
<accession>A0ACC2K0Y4</accession>
<sequence>MALNLSLVLSAEGRFLLARNGLAEEPNFCWCTAGCGSGQLHLEGRENPLMICTNCGGKTCFTHQSPWHDGLTCREFDKSDATTTASDSRETEPPETRSLRSKLSLLLGRRKRICIGGVTRVESNQEYRDRLLAEKITKEEHYQERKRQKGIEEAERLNRLQMQEAQERMQALERRQAQERRAQEEAQRLRQVEERRAREEETQRRKQLEDRQRKRAEEAASESALRTISKLCPKDCGARIQKTEGCDHMKCKPSLIFPLHIPPKRK</sequence>